<comment type="caution">
    <text evidence="11">The sequence shown here is derived from an EMBL/GenBank/DDBJ whole genome shotgun (WGS) entry which is preliminary data.</text>
</comment>
<keyword evidence="5 8" id="KW-0256">Endoplasmic reticulum</keyword>
<evidence type="ECO:0000256" key="3">
    <source>
        <dbReference type="ARBA" id="ARBA00008743"/>
    </source>
</evidence>
<protein>
    <recommendedName>
        <fullName evidence="8">Dolichyl-diphosphooligosaccharide--protein glycosyltransferase subunit WBP1</fullName>
        <shortName evidence="8">Oligosaccharyl transferase subunit WBP1</shortName>
    </recommendedName>
</protein>
<evidence type="ECO:0000256" key="6">
    <source>
        <dbReference type="ARBA" id="ARBA00022989"/>
    </source>
</evidence>
<gene>
    <name evidence="11" type="ORF">EDB81DRAFT_784058</name>
</gene>
<evidence type="ECO:0000256" key="8">
    <source>
        <dbReference type="RuleBase" id="RU361142"/>
    </source>
</evidence>
<comment type="function">
    <text evidence="8">Subunit of the oligosaccharyl transferase (OST) complex that catalyzes the initial transfer of a defined glycan (Glc(3)Man(9)GlcNAc(2) in eukaryotes) from the lipid carrier dolichol-pyrophosphate to an asparagine residue within an Asn-X-Ser/Thr consensus motif in nascent polypeptide chains, the first step in protein N-glycosylation. N-glycosylation occurs cotranslationally and the complex associates with the Sec61 complex at the channel-forming translocon complex that mediates protein translocation across the endoplasmic reticulum (ER).</text>
</comment>
<keyword evidence="8" id="KW-0732">Signal</keyword>
<reference evidence="11" key="1">
    <citation type="journal article" date="2021" name="Nat. Commun.">
        <title>Genetic determinants of endophytism in the Arabidopsis root mycobiome.</title>
        <authorList>
            <person name="Mesny F."/>
            <person name="Miyauchi S."/>
            <person name="Thiergart T."/>
            <person name="Pickel B."/>
            <person name="Atanasova L."/>
            <person name="Karlsson M."/>
            <person name="Huettel B."/>
            <person name="Barry K.W."/>
            <person name="Haridas S."/>
            <person name="Chen C."/>
            <person name="Bauer D."/>
            <person name="Andreopoulos W."/>
            <person name="Pangilinan J."/>
            <person name="LaButti K."/>
            <person name="Riley R."/>
            <person name="Lipzen A."/>
            <person name="Clum A."/>
            <person name="Drula E."/>
            <person name="Henrissat B."/>
            <person name="Kohler A."/>
            <person name="Grigoriev I.V."/>
            <person name="Martin F.M."/>
            <person name="Hacquard S."/>
        </authorList>
    </citation>
    <scope>NUCLEOTIDE SEQUENCE</scope>
    <source>
        <strain evidence="11">MPI-CAGE-AT-0147</strain>
    </source>
</reference>
<dbReference type="InterPro" id="IPR055459">
    <property type="entry name" value="OST48_MD"/>
</dbReference>
<sequence length="458" mass="50902">MRSFASLVLLLFVALVSATSSVGSRLLVVLDNVEDKEAYSLFFGDLVERGYEITYDSPKSEGLSLFEHGERNYDHLIFLPSKIKGLGPNLTPKILVDFINAEGNILLTMSSTHSVPSSLTALLAELDISIPAERTGSVVDHFYYDTISAAESHDVLVLNSAPNVRSGLKTYFEIPGAALTVPHAIGHTLGSGPLLTPILRAPATAYSYNPKEQGDVVDPEDLFAAGQQLAIVSVMQALNSARFTIVGSAEMLQDKWHEKKVARPQEAAQFTSNREFITTLSAWTFKELGVLRVNSIEHHLDGDDEINPDIYRVKNDVSYKISVSEYAWKRWVPFQVPEGDALQLEFSMLSPFERRDLVATSETIRETIFATNFTLPDQHGIFNFKINYKRPFLTHLEEKNTVSVRHMAHDEWPRSYSISGAWPWLSGIGATVVGFVAFSALWMYSQPVKTPAGTKKTQ</sequence>
<proteinExistence type="inferred from homology"/>
<dbReference type="GO" id="GO:0008250">
    <property type="term" value="C:oligosaccharyltransferase complex"/>
    <property type="evidence" value="ECO:0007669"/>
    <property type="project" value="TreeGrafter"/>
</dbReference>
<evidence type="ECO:0000259" key="9">
    <source>
        <dbReference type="Pfam" id="PF03345"/>
    </source>
</evidence>
<dbReference type="Pfam" id="PF03345">
    <property type="entry name" value="OST48_N"/>
    <property type="match status" value="1"/>
</dbReference>
<feature type="domain" description="OST48 N-terminal" evidence="9">
    <location>
        <begin position="25"/>
        <end position="284"/>
    </location>
</feature>
<keyword evidence="7 8" id="KW-0472">Membrane</keyword>
<evidence type="ECO:0000256" key="1">
    <source>
        <dbReference type="ARBA" id="ARBA00004479"/>
    </source>
</evidence>
<dbReference type="AlphaFoldDB" id="A0A9P9FG33"/>
<dbReference type="OrthoDB" id="29105at2759"/>
<keyword evidence="12" id="KW-1185">Reference proteome</keyword>
<dbReference type="GO" id="GO:0018279">
    <property type="term" value="P:protein N-linked glycosylation via asparagine"/>
    <property type="evidence" value="ECO:0007669"/>
    <property type="project" value="UniProtKB-UniRule"/>
</dbReference>
<dbReference type="Proteomes" id="UP000738349">
    <property type="component" value="Unassembled WGS sequence"/>
</dbReference>
<feature type="transmembrane region" description="Helical" evidence="8">
    <location>
        <begin position="421"/>
        <end position="444"/>
    </location>
</feature>
<evidence type="ECO:0000259" key="10">
    <source>
        <dbReference type="Pfam" id="PF23358"/>
    </source>
</evidence>
<comment type="similarity">
    <text evidence="3 8">Belongs to the DDOST 48 kDa subunit family.</text>
</comment>
<dbReference type="InterPro" id="IPR005013">
    <property type="entry name" value="DDOST_48_kDa_subunit"/>
</dbReference>
<organism evidence="11 12">
    <name type="scientific">Dactylonectria macrodidyma</name>
    <dbReference type="NCBI Taxonomy" id="307937"/>
    <lineage>
        <taxon>Eukaryota</taxon>
        <taxon>Fungi</taxon>
        <taxon>Dikarya</taxon>
        <taxon>Ascomycota</taxon>
        <taxon>Pezizomycotina</taxon>
        <taxon>Sordariomycetes</taxon>
        <taxon>Hypocreomycetidae</taxon>
        <taxon>Hypocreales</taxon>
        <taxon>Nectriaceae</taxon>
        <taxon>Dactylonectria</taxon>
    </lineage>
</organism>
<dbReference type="InterPro" id="IPR055457">
    <property type="entry name" value="OST48_N"/>
</dbReference>
<feature type="chain" id="PRO_5040536343" description="Dolichyl-diphosphooligosaccharide--protein glycosyltransferase subunit WBP1" evidence="8">
    <location>
        <begin position="19"/>
        <end position="458"/>
    </location>
</feature>
<evidence type="ECO:0000313" key="11">
    <source>
        <dbReference type="EMBL" id="KAH7161202.1"/>
    </source>
</evidence>
<evidence type="ECO:0000256" key="2">
    <source>
        <dbReference type="ARBA" id="ARBA00004922"/>
    </source>
</evidence>
<dbReference type="PANTHER" id="PTHR10830:SF0">
    <property type="entry name" value="DOLICHYL-DIPHOSPHOOLIGOSACCHARIDE--PROTEIN GLYCOSYLTRANSFERASE 48 KDA SUBUNIT"/>
    <property type="match status" value="1"/>
</dbReference>
<evidence type="ECO:0000256" key="4">
    <source>
        <dbReference type="ARBA" id="ARBA00022692"/>
    </source>
</evidence>
<comment type="subcellular location">
    <subcellularLocation>
        <location evidence="8">Endoplasmic reticulum membrane</location>
        <topology evidence="8">Single-pass type I membrane protein</topology>
    </subcellularLocation>
    <subcellularLocation>
        <location evidence="1">Membrane</location>
        <topology evidence="1">Single-pass type I membrane protein</topology>
    </subcellularLocation>
</comment>
<evidence type="ECO:0000256" key="7">
    <source>
        <dbReference type="ARBA" id="ARBA00023136"/>
    </source>
</evidence>
<feature type="signal peptide" evidence="8">
    <location>
        <begin position="1"/>
        <end position="18"/>
    </location>
</feature>
<evidence type="ECO:0000256" key="5">
    <source>
        <dbReference type="ARBA" id="ARBA00022824"/>
    </source>
</evidence>
<feature type="domain" description="OST48 middle" evidence="10">
    <location>
        <begin position="302"/>
        <end position="445"/>
    </location>
</feature>
<dbReference type="PANTHER" id="PTHR10830">
    <property type="entry name" value="DOLICHYL-DIPHOSPHOOLIGOSACCHARIDE--PROTEIN GLYCOSYLTRANSFERASE 48 KDA SUBUNIT"/>
    <property type="match status" value="1"/>
</dbReference>
<comment type="pathway">
    <text evidence="2 8">Protein modification; protein glycosylation.</text>
</comment>
<name>A0A9P9FG33_9HYPO</name>
<accession>A0A9P9FG33</accession>
<dbReference type="EMBL" id="JAGMUV010000004">
    <property type="protein sequence ID" value="KAH7161202.1"/>
    <property type="molecule type" value="Genomic_DNA"/>
</dbReference>
<keyword evidence="4 8" id="KW-0812">Transmembrane</keyword>
<dbReference type="Pfam" id="PF23358">
    <property type="entry name" value="OST48_MD"/>
    <property type="match status" value="1"/>
</dbReference>
<comment type="subunit">
    <text evidence="8">Component of the oligosaccharyltransferase (OST) complex.</text>
</comment>
<keyword evidence="6 8" id="KW-1133">Transmembrane helix</keyword>
<evidence type="ECO:0000313" key="12">
    <source>
        <dbReference type="Proteomes" id="UP000738349"/>
    </source>
</evidence>